<evidence type="ECO:0000313" key="7">
    <source>
        <dbReference type="Proteomes" id="UP001477672"/>
    </source>
</evidence>
<dbReference type="InterPro" id="IPR035472">
    <property type="entry name" value="RpiR-like_SIS"/>
</dbReference>
<dbReference type="InterPro" id="IPR046348">
    <property type="entry name" value="SIS_dom_sf"/>
</dbReference>
<dbReference type="SUPFAM" id="SSF53697">
    <property type="entry name" value="SIS domain"/>
    <property type="match status" value="1"/>
</dbReference>
<dbReference type="RefSeq" id="WP_349215165.1">
    <property type="nucleotide sequence ID" value="NZ_JBBMFA010000066.1"/>
</dbReference>
<evidence type="ECO:0000259" key="4">
    <source>
        <dbReference type="PROSITE" id="PS51071"/>
    </source>
</evidence>
<dbReference type="PROSITE" id="PS51071">
    <property type="entry name" value="HTH_RPIR"/>
    <property type="match status" value="1"/>
</dbReference>
<dbReference type="Proteomes" id="UP001477672">
    <property type="component" value="Unassembled WGS sequence"/>
</dbReference>
<sequence length="288" mass="31729">MAQSNSVEIRIRDAKPTMTRVEKTVAEYVEPRLATVKSMSIKQLAHNSRTSEASVLRFCKTLGYRGYRDFILSLSAALGSDESVAEERRYTDIRPGDDLATIIENVSFNNRRSIEETLSVLDKEQMARAVMLLCAAPRIDWYGLGASGIVCADAQQKFMRINKRCQAFVDGHSMQTAAALLKSWDVAVLVSNSGTTAEILDALELVRAAGAKSIALTRYSKSPLALGADVVLRISTPEVTFRSGAMGSRIAMLNLVDILFSGVASAQYDEIKEYLERTHDALSSRHRE</sequence>
<feature type="domain" description="HTH rpiR-type" evidence="4">
    <location>
        <begin position="5"/>
        <end position="81"/>
    </location>
</feature>
<dbReference type="InterPro" id="IPR009057">
    <property type="entry name" value="Homeodomain-like_sf"/>
</dbReference>
<dbReference type="PROSITE" id="PS51464">
    <property type="entry name" value="SIS"/>
    <property type="match status" value="1"/>
</dbReference>
<gene>
    <name evidence="6" type="ORF">WMO24_04695</name>
</gene>
<name>A0ABV1GD18_9FIRM</name>
<feature type="domain" description="SIS" evidence="5">
    <location>
        <begin position="129"/>
        <end position="269"/>
    </location>
</feature>
<dbReference type="Pfam" id="PF01418">
    <property type="entry name" value="HTH_6"/>
    <property type="match status" value="1"/>
</dbReference>
<evidence type="ECO:0000259" key="5">
    <source>
        <dbReference type="PROSITE" id="PS51464"/>
    </source>
</evidence>
<proteinExistence type="predicted"/>
<dbReference type="PANTHER" id="PTHR30514:SF1">
    <property type="entry name" value="HTH-TYPE TRANSCRIPTIONAL REGULATOR HEXR-RELATED"/>
    <property type="match status" value="1"/>
</dbReference>
<comment type="caution">
    <text evidence="6">The sequence shown here is derived from an EMBL/GenBank/DDBJ whole genome shotgun (WGS) entry which is preliminary data.</text>
</comment>
<keyword evidence="2" id="KW-0238">DNA-binding</keyword>
<keyword evidence="1" id="KW-0805">Transcription regulation</keyword>
<evidence type="ECO:0000313" key="6">
    <source>
        <dbReference type="EMBL" id="MEQ2519731.1"/>
    </source>
</evidence>
<protein>
    <submittedName>
        <fullName evidence="6">MurR/RpiR family transcriptional regulator</fullName>
    </submittedName>
</protein>
<dbReference type="InterPro" id="IPR000281">
    <property type="entry name" value="HTH_RpiR"/>
</dbReference>
<dbReference type="InterPro" id="IPR001347">
    <property type="entry name" value="SIS_dom"/>
</dbReference>
<dbReference type="InterPro" id="IPR036388">
    <property type="entry name" value="WH-like_DNA-bd_sf"/>
</dbReference>
<keyword evidence="3" id="KW-0804">Transcription</keyword>
<dbReference type="EMBL" id="JBBMFA010000066">
    <property type="protein sequence ID" value="MEQ2519731.1"/>
    <property type="molecule type" value="Genomic_DNA"/>
</dbReference>
<evidence type="ECO:0000256" key="2">
    <source>
        <dbReference type="ARBA" id="ARBA00023125"/>
    </source>
</evidence>
<dbReference type="CDD" id="cd05013">
    <property type="entry name" value="SIS_RpiR"/>
    <property type="match status" value="1"/>
</dbReference>
<dbReference type="InterPro" id="IPR047640">
    <property type="entry name" value="RpiR-like"/>
</dbReference>
<keyword evidence="7" id="KW-1185">Reference proteome</keyword>
<dbReference type="Pfam" id="PF01380">
    <property type="entry name" value="SIS"/>
    <property type="match status" value="1"/>
</dbReference>
<organism evidence="6 7">
    <name type="scientific">Ruthenibacterium intestinale</name>
    <dbReference type="NCBI Taxonomy" id="3133163"/>
    <lineage>
        <taxon>Bacteria</taxon>
        <taxon>Bacillati</taxon>
        <taxon>Bacillota</taxon>
        <taxon>Clostridia</taxon>
        <taxon>Eubacteriales</taxon>
        <taxon>Oscillospiraceae</taxon>
        <taxon>Ruthenibacterium</taxon>
    </lineage>
</organism>
<evidence type="ECO:0000256" key="3">
    <source>
        <dbReference type="ARBA" id="ARBA00023163"/>
    </source>
</evidence>
<dbReference type="Gene3D" id="1.10.10.10">
    <property type="entry name" value="Winged helix-like DNA-binding domain superfamily/Winged helix DNA-binding domain"/>
    <property type="match status" value="1"/>
</dbReference>
<dbReference type="Gene3D" id="3.40.50.10490">
    <property type="entry name" value="Glucose-6-phosphate isomerase like protein, domain 1"/>
    <property type="match status" value="1"/>
</dbReference>
<dbReference type="SUPFAM" id="SSF46689">
    <property type="entry name" value="Homeodomain-like"/>
    <property type="match status" value="1"/>
</dbReference>
<evidence type="ECO:0000256" key="1">
    <source>
        <dbReference type="ARBA" id="ARBA00023015"/>
    </source>
</evidence>
<accession>A0ABV1GD18</accession>
<reference evidence="6 7" key="1">
    <citation type="submission" date="2024-03" db="EMBL/GenBank/DDBJ databases">
        <title>Human intestinal bacterial collection.</title>
        <authorList>
            <person name="Pauvert C."/>
            <person name="Hitch T.C.A."/>
            <person name="Clavel T."/>
        </authorList>
    </citation>
    <scope>NUCLEOTIDE SEQUENCE [LARGE SCALE GENOMIC DNA]</scope>
    <source>
        <strain evidence="6 7">CLA-JM-H11</strain>
    </source>
</reference>
<dbReference type="PANTHER" id="PTHR30514">
    <property type="entry name" value="GLUCOKINASE"/>
    <property type="match status" value="1"/>
</dbReference>